<feature type="region of interest" description="Disordered" evidence="6">
    <location>
        <begin position="278"/>
        <end position="313"/>
    </location>
</feature>
<keyword evidence="10" id="KW-1185">Reference proteome</keyword>
<dbReference type="CDD" id="cd22268">
    <property type="entry name" value="DPBB_RlpA-like"/>
    <property type="match status" value="1"/>
</dbReference>
<feature type="chain" id="PRO_5009982873" description="Endolytic peptidoglycan transglycosylase RlpA" evidence="7">
    <location>
        <begin position="20"/>
        <end position="448"/>
    </location>
</feature>
<dbReference type="RefSeq" id="WP_036191640.1">
    <property type="nucleotide sequence ID" value="NZ_AVPS01000001.1"/>
</dbReference>
<evidence type="ECO:0000313" key="9">
    <source>
        <dbReference type="EMBL" id="KGM52854.1"/>
    </source>
</evidence>
<dbReference type="GO" id="GO:0000270">
    <property type="term" value="P:peptidoglycan metabolic process"/>
    <property type="evidence" value="ECO:0007669"/>
    <property type="project" value="UniProtKB-UniRule"/>
</dbReference>
<dbReference type="Pfam" id="PF05036">
    <property type="entry name" value="SPOR"/>
    <property type="match status" value="1"/>
</dbReference>
<dbReference type="EMBL" id="AVPS01000001">
    <property type="protein sequence ID" value="KGM52854.1"/>
    <property type="molecule type" value="Genomic_DNA"/>
</dbReference>
<evidence type="ECO:0000256" key="1">
    <source>
        <dbReference type="ARBA" id="ARBA00022729"/>
    </source>
</evidence>
<dbReference type="Proteomes" id="UP000030017">
    <property type="component" value="Unassembled WGS sequence"/>
</dbReference>
<evidence type="ECO:0000256" key="2">
    <source>
        <dbReference type="ARBA" id="ARBA00023239"/>
    </source>
</evidence>
<feature type="compositionally biased region" description="Low complexity" evidence="6">
    <location>
        <begin position="285"/>
        <end position="301"/>
    </location>
</feature>
<keyword evidence="3 4" id="KW-0961">Cell wall biogenesis/degradation</keyword>
<dbReference type="InterPro" id="IPR034718">
    <property type="entry name" value="RlpA"/>
</dbReference>
<organism evidence="9 10">
    <name type="scientific">Lysobacter concretionis Ko07 = DSM 16239</name>
    <dbReference type="NCBI Taxonomy" id="1122185"/>
    <lineage>
        <taxon>Bacteria</taxon>
        <taxon>Pseudomonadati</taxon>
        <taxon>Pseudomonadota</taxon>
        <taxon>Gammaproteobacteria</taxon>
        <taxon>Lysobacterales</taxon>
        <taxon>Lysobacteraceae</taxon>
        <taxon>Novilysobacter</taxon>
    </lineage>
</organism>
<dbReference type="InterPro" id="IPR007730">
    <property type="entry name" value="SPOR-like_dom"/>
</dbReference>
<feature type="region of interest" description="Disordered" evidence="6">
    <location>
        <begin position="21"/>
        <end position="65"/>
    </location>
</feature>
<dbReference type="eggNOG" id="COG0797">
    <property type="taxonomic scope" value="Bacteria"/>
</dbReference>
<name>A0A0A0ER04_9GAMM</name>
<dbReference type="OrthoDB" id="9779128at2"/>
<dbReference type="GO" id="GO:0071555">
    <property type="term" value="P:cell wall organization"/>
    <property type="evidence" value="ECO:0007669"/>
    <property type="project" value="UniProtKB-KW"/>
</dbReference>
<dbReference type="Gene3D" id="3.30.70.1070">
    <property type="entry name" value="Sporulation related repeat"/>
    <property type="match status" value="1"/>
</dbReference>
<keyword evidence="4" id="KW-0449">Lipoprotein</keyword>
<feature type="compositionally biased region" description="Low complexity" evidence="6">
    <location>
        <begin position="26"/>
        <end position="39"/>
    </location>
</feature>
<dbReference type="GO" id="GO:0042834">
    <property type="term" value="F:peptidoglycan binding"/>
    <property type="evidence" value="ECO:0007669"/>
    <property type="project" value="InterPro"/>
</dbReference>
<evidence type="ECO:0000256" key="5">
    <source>
        <dbReference type="RuleBase" id="RU003495"/>
    </source>
</evidence>
<reference evidence="9 10" key="1">
    <citation type="submission" date="2013-08" db="EMBL/GenBank/DDBJ databases">
        <title>Genome sequencing of Lysobacter.</title>
        <authorList>
            <person name="Zhang S."/>
            <person name="Wang G."/>
        </authorList>
    </citation>
    <scope>NUCLEOTIDE SEQUENCE [LARGE SCALE GENOMIC DNA]</scope>
    <source>
        <strain evidence="9 10">Ko07</strain>
    </source>
</reference>
<gene>
    <name evidence="4" type="primary">rlpA</name>
    <name evidence="9" type="ORF">N792_01045</name>
</gene>
<dbReference type="InterPro" id="IPR036908">
    <property type="entry name" value="RlpA-like_sf"/>
</dbReference>
<comment type="subcellular location">
    <subcellularLocation>
        <location evidence="4">Cell membrane</location>
        <topology evidence="4">Lipid-anchor</topology>
    </subcellularLocation>
</comment>
<dbReference type="NCBIfam" id="TIGR00413">
    <property type="entry name" value="rlpA"/>
    <property type="match status" value="1"/>
</dbReference>
<sequence>MKRLLAATLVLGLAACASAPKKPDTGAKAVAGKAAGATTPQAGRKSPYPPAQEDPGKRGHYTAGGLYAPHIADSTPDIDIDVSLIPEPEVVAEPRSAYGNRPVYTVLGKSYRVLDDTDGYLEQGVASFYGNKFHGRRTSNMEVYDMYAFTAAHKSLPLPSFARVTNLDNGESVVVRVNDRGPFHEGRVIDLSYAAALKLGITRAGTGRVEVRALQPGEDDAGRAGKRDREDAARAVAAVAPKPAPPSSMDTLVAALPKGATGAGALSLPPGVRIATGKPTRLDRAGSSAAAGATTASVPSSTAPPPASADESWRFDMNQDGRTMTADEFDAWMTQRKVRVATGRGGRPAASTARVAAGTAPAVQIVTGTNQADNVTLQVASFAARDNADRALAILRGAGIDRASLHDATANGQRVWRLRVGPLEATTANGLANRIAGLGFGAPQRVNE</sequence>
<comment type="similarity">
    <text evidence="4 5">Belongs to the RlpA family.</text>
</comment>
<keyword evidence="4" id="KW-0472">Membrane</keyword>
<feature type="compositionally biased region" description="Basic and acidic residues" evidence="6">
    <location>
        <begin position="220"/>
        <end position="233"/>
    </location>
</feature>
<dbReference type="Gene3D" id="2.40.40.10">
    <property type="entry name" value="RlpA-like domain"/>
    <property type="match status" value="1"/>
</dbReference>
<dbReference type="GO" id="GO:0009279">
    <property type="term" value="C:cell outer membrane"/>
    <property type="evidence" value="ECO:0007669"/>
    <property type="project" value="TreeGrafter"/>
</dbReference>
<protein>
    <recommendedName>
        <fullName evidence="4">Endolytic peptidoglycan transglycosylase RlpA</fullName>
        <ecNumber evidence="4">4.2.2.-</ecNumber>
    </recommendedName>
</protein>
<dbReference type="EC" id="4.2.2.-" evidence="4"/>
<dbReference type="SUPFAM" id="SSF110997">
    <property type="entry name" value="Sporulation related repeat"/>
    <property type="match status" value="1"/>
</dbReference>
<dbReference type="PANTHER" id="PTHR34183">
    <property type="entry name" value="ENDOLYTIC PEPTIDOGLYCAN TRANSGLYCOSYLASE RLPA"/>
    <property type="match status" value="1"/>
</dbReference>
<keyword evidence="1 7" id="KW-0732">Signal</keyword>
<evidence type="ECO:0000259" key="8">
    <source>
        <dbReference type="PROSITE" id="PS51724"/>
    </source>
</evidence>
<keyword evidence="4" id="KW-1003">Cell membrane</keyword>
<accession>A0A0A0ER04</accession>
<dbReference type="FunFam" id="2.40.40.10:FF:000003">
    <property type="entry name" value="Endolytic peptidoglycan transglycosylase RlpA"/>
    <property type="match status" value="1"/>
</dbReference>
<feature type="domain" description="SPOR" evidence="8">
    <location>
        <begin position="369"/>
        <end position="448"/>
    </location>
</feature>
<dbReference type="Pfam" id="PF03330">
    <property type="entry name" value="DPBB_1"/>
    <property type="match status" value="1"/>
</dbReference>
<proteinExistence type="inferred from homology"/>
<dbReference type="InterPro" id="IPR012997">
    <property type="entry name" value="RplA"/>
</dbReference>
<dbReference type="InterPro" id="IPR009009">
    <property type="entry name" value="RlpA-like_DPBB"/>
</dbReference>
<dbReference type="GO" id="GO:0008932">
    <property type="term" value="F:lytic endotransglycosylase activity"/>
    <property type="evidence" value="ECO:0007669"/>
    <property type="project" value="UniProtKB-UniRule"/>
</dbReference>
<dbReference type="PROSITE" id="PS51724">
    <property type="entry name" value="SPOR"/>
    <property type="match status" value="1"/>
</dbReference>
<dbReference type="PROSITE" id="PS51257">
    <property type="entry name" value="PROKAR_LIPOPROTEIN"/>
    <property type="match status" value="1"/>
</dbReference>
<comment type="function">
    <text evidence="4">Lytic transglycosylase with a strong preference for naked glycan strands that lack stem peptides.</text>
</comment>
<dbReference type="InterPro" id="IPR036680">
    <property type="entry name" value="SPOR-like_sf"/>
</dbReference>
<feature type="signal peptide" evidence="7">
    <location>
        <begin position="1"/>
        <end position="19"/>
    </location>
</feature>
<dbReference type="HAMAP" id="MF_02071">
    <property type="entry name" value="RlpA"/>
    <property type="match status" value="1"/>
</dbReference>
<dbReference type="AlphaFoldDB" id="A0A0A0ER04"/>
<keyword evidence="2 4" id="KW-0456">Lyase</keyword>
<keyword evidence="4" id="KW-0564">Palmitate</keyword>
<feature type="region of interest" description="Disordered" evidence="6">
    <location>
        <begin position="214"/>
        <end position="250"/>
    </location>
</feature>
<evidence type="ECO:0000313" key="10">
    <source>
        <dbReference type="Proteomes" id="UP000030017"/>
    </source>
</evidence>
<dbReference type="GO" id="GO:0005886">
    <property type="term" value="C:plasma membrane"/>
    <property type="evidence" value="ECO:0007669"/>
    <property type="project" value="UniProtKB-SubCell"/>
</dbReference>
<dbReference type="STRING" id="1122185.N792_01045"/>
<evidence type="ECO:0000256" key="3">
    <source>
        <dbReference type="ARBA" id="ARBA00023316"/>
    </source>
</evidence>
<evidence type="ECO:0000256" key="6">
    <source>
        <dbReference type="SAM" id="MobiDB-lite"/>
    </source>
</evidence>
<comment type="caution">
    <text evidence="9">The sequence shown here is derived from an EMBL/GenBank/DDBJ whole genome shotgun (WGS) entry which is preliminary data.</text>
</comment>
<dbReference type="PANTHER" id="PTHR34183:SF1">
    <property type="entry name" value="ENDOLYTIC PEPTIDOGLYCAN TRANSGLYCOSYLASE RLPA"/>
    <property type="match status" value="1"/>
</dbReference>
<evidence type="ECO:0000256" key="7">
    <source>
        <dbReference type="SAM" id="SignalP"/>
    </source>
</evidence>
<dbReference type="SUPFAM" id="SSF50685">
    <property type="entry name" value="Barwin-like endoglucanases"/>
    <property type="match status" value="1"/>
</dbReference>
<evidence type="ECO:0000256" key="4">
    <source>
        <dbReference type="HAMAP-Rule" id="MF_02071"/>
    </source>
</evidence>